<dbReference type="RefSeq" id="WP_142659542.1">
    <property type="nucleotide sequence ID" value="NZ_CABFVA020000021.1"/>
</dbReference>
<dbReference type="InterPro" id="IPR013409">
    <property type="entry name" value="CRISPR-assoc_prot_Crn3/Csx3"/>
</dbReference>
<proteinExistence type="predicted"/>
<dbReference type="AlphaFoldDB" id="A0A5E6MH26"/>
<gene>
    <name evidence="1" type="ORF">MAMT_00626</name>
</gene>
<accession>A0A5E6MH26</accession>
<sequence length="319" mass="35429">MKNLSLRLVSPPHPFQILAIHLTGNGILDAKELPGISLPEEIDYQKGLILFGKGPIWLYTYLAHLAHPCRWLAVYDPRCGGIVVEAHHPDAPSVGEILSRESIDPHLPRREVGPPAASHPPEAPIHRVVAVVGPPHSGKSVFLFWLREALRRRVSPERFQNDLFTIRACPDGEGDWFFEAPGAGETLRYKNHWDAEFVAKSVEQIQNLSRTKVLLLVDCGGKIDRFNRDILSVCTDVLIVSGDAEAFAEWRGAAQVCGLQRLAEVQSVLEPTRQVLSHSPFRIRVGRLDRGAAPSELPPELVDKLLDCFRPLGESRASL</sequence>
<organism evidence="1 2">
    <name type="scientific">Methylacidimicrobium tartarophylax</name>
    <dbReference type="NCBI Taxonomy" id="1041768"/>
    <lineage>
        <taxon>Bacteria</taxon>
        <taxon>Pseudomonadati</taxon>
        <taxon>Verrucomicrobiota</taxon>
        <taxon>Methylacidimicrobium</taxon>
    </lineage>
</organism>
<dbReference type="EMBL" id="CABFVA020000021">
    <property type="protein sequence ID" value="VVM05374.1"/>
    <property type="molecule type" value="Genomic_DNA"/>
</dbReference>
<evidence type="ECO:0000313" key="1">
    <source>
        <dbReference type="EMBL" id="VVM05374.1"/>
    </source>
</evidence>
<evidence type="ECO:0000313" key="2">
    <source>
        <dbReference type="Proteomes" id="UP000334923"/>
    </source>
</evidence>
<protein>
    <recommendedName>
        <fullName evidence="3">CRISPR-associated protein Csx3</fullName>
    </recommendedName>
</protein>
<dbReference type="Pfam" id="PF09620">
    <property type="entry name" value="Cas_csx3"/>
    <property type="match status" value="1"/>
</dbReference>
<dbReference type="OrthoDB" id="9810787at2"/>
<evidence type="ECO:0008006" key="3">
    <source>
        <dbReference type="Google" id="ProtNLM"/>
    </source>
</evidence>
<reference evidence="1 2" key="1">
    <citation type="submission" date="2019-09" db="EMBL/GenBank/DDBJ databases">
        <authorList>
            <person name="Cremers G."/>
        </authorList>
    </citation>
    <scope>NUCLEOTIDE SEQUENCE [LARGE SCALE GENOMIC DNA]</scope>
    <source>
        <strain evidence="1">4A</strain>
    </source>
</reference>
<name>A0A5E6MH26_9BACT</name>
<dbReference type="NCBIfam" id="TIGR02579">
    <property type="entry name" value="cas_csx3"/>
    <property type="match status" value="1"/>
</dbReference>
<dbReference type="Proteomes" id="UP000334923">
    <property type="component" value="Unassembled WGS sequence"/>
</dbReference>
<keyword evidence="2" id="KW-1185">Reference proteome</keyword>